<evidence type="ECO:0000313" key="1">
    <source>
        <dbReference type="EMBL" id="KAK6937373.1"/>
    </source>
</evidence>
<reference evidence="1 2" key="1">
    <citation type="submission" date="2023-12" db="EMBL/GenBank/DDBJ databases">
        <title>A high-quality genome assembly for Dillenia turbinata (Dilleniales).</title>
        <authorList>
            <person name="Chanderbali A."/>
        </authorList>
    </citation>
    <scope>NUCLEOTIDE SEQUENCE [LARGE SCALE GENOMIC DNA]</scope>
    <source>
        <strain evidence="1">LSX21</strain>
        <tissue evidence="1">Leaf</tissue>
    </source>
</reference>
<dbReference type="Proteomes" id="UP001370490">
    <property type="component" value="Unassembled WGS sequence"/>
</dbReference>
<evidence type="ECO:0000313" key="2">
    <source>
        <dbReference type="Proteomes" id="UP001370490"/>
    </source>
</evidence>
<keyword evidence="2" id="KW-1185">Reference proteome</keyword>
<name>A0AAN8VLN6_9MAGN</name>
<organism evidence="1 2">
    <name type="scientific">Dillenia turbinata</name>
    <dbReference type="NCBI Taxonomy" id="194707"/>
    <lineage>
        <taxon>Eukaryota</taxon>
        <taxon>Viridiplantae</taxon>
        <taxon>Streptophyta</taxon>
        <taxon>Embryophyta</taxon>
        <taxon>Tracheophyta</taxon>
        <taxon>Spermatophyta</taxon>
        <taxon>Magnoliopsida</taxon>
        <taxon>eudicotyledons</taxon>
        <taxon>Gunneridae</taxon>
        <taxon>Pentapetalae</taxon>
        <taxon>Dilleniales</taxon>
        <taxon>Dilleniaceae</taxon>
        <taxon>Dillenia</taxon>
    </lineage>
</organism>
<dbReference type="EMBL" id="JBAMMX010000006">
    <property type="protein sequence ID" value="KAK6937373.1"/>
    <property type="molecule type" value="Genomic_DNA"/>
</dbReference>
<comment type="caution">
    <text evidence="1">The sequence shown here is derived from an EMBL/GenBank/DDBJ whole genome shotgun (WGS) entry which is preliminary data.</text>
</comment>
<proteinExistence type="predicted"/>
<accession>A0AAN8VLN6</accession>
<dbReference type="AlphaFoldDB" id="A0AAN8VLN6"/>
<gene>
    <name evidence="1" type="ORF">RJ641_030881</name>
</gene>
<sequence>MNRRGRASEMVDLIDFQQKGLNNIMPNQFKPRIPKMMHNIFLPSREKIVNNNHTVSSCNQSIHQMTPHESSAASHHNPQPLALQAKWDFSAGGSPVLEGESTLDVEEVLRVKIRVAIAMPTKKKMRRCSQSM</sequence>
<protein>
    <submittedName>
        <fullName evidence="1">Uncharacterized protein</fullName>
    </submittedName>
</protein>